<comment type="caution">
    <text evidence="2">The sequence shown here is derived from an EMBL/GenBank/DDBJ whole genome shotgun (WGS) entry which is preliminary data.</text>
</comment>
<evidence type="ECO:0000313" key="3">
    <source>
        <dbReference type="Proteomes" id="UP000520814"/>
    </source>
</evidence>
<accession>A0A7W9SRU8</accession>
<dbReference type="InterPro" id="IPR035929">
    <property type="entry name" value="CoaB-like_sf"/>
</dbReference>
<evidence type="ECO:0000313" key="2">
    <source>
        <dbReference type="EMBL" id="MBB6051687.1"/>
    </source>
</evidence>
<dbReference type="SUPFAM" id="SSF102645">
    <property type="entry name" value="CoaB-like"/>
    <property type="match status" value="1"/>
</dbReference>
<name>A0A7W9SRU8_ARMRO</name>
<proteinExistence type="predicted"/>
<dbReference type="RefSeq" id="WP_184199177.1">
    <property type="nucleotide sequence ID" value="NZ_JACHGW010000003.1"/>
</dbReference>
<reference evidence="2 3" key="1">
    <citation type="submission" date="2020-08" db="EMBL/GenBank/DDBJ databases">
        <title>Genomic Encyclopedia of Type Strains, Phase IV (KMG-IV): sequencing the most valuable type-strain genomes for metagenomic binning, comparative biology and taxonomic classification.</title>
        <authorList>
            <person name="Goeker M."/>
        </authorList>
    </citation>
    <scope>NUCLEOTIDE SEQUENCE [LARGE SCALE GENOMIC DNA]</scope>
    <source>
        <strain evidence="2 3">DSM 23562</strain>
    </source>
</reference>
<organism evidence="2 3">
    <name type="scientific">Armatimonas rosea</name>
    <dbReference type="NCBI Taxonomy" id="685828"/>
    <lineage>
        <taxon>Bacteria</taxon>
        <taxon>Bacillati</taxon>
        <taxon>Armatimonadota</taxon>
        <taxon>Armatimonadia</taxon>
        <taxon>Armatimonadales</taxon>
        <taxon>Armatimonadaceae</taxon>
        <taxon>Armatimonas</taxon>
    </lineage>
</organism>
<evidence type="ECO:0000259" key="1">
    <source>
        <dbReference type="Pfam" id="PF04127"/>
    </source>
</evidence>
<sequence>MRVLITSGGTREPIDGVRVIANSSTGATGAALADAFSAAGFAVTLLRARHSVAPTSPVDEHFFTTVAELDQACQTLLSSHSFGLVIHAAAVSDFVVETVTVDGIPHPAPFTGKLHSSARLSLELAPGKKILPELKSYSQNPALKLVGFKLTEGAGPDETRIAVEKVLAAGADLVVHNDQQTMQQTRATLWDHAGPGAPLPTLLTLCDALVGYAKAL</sequence>
<keyword evidence="3" id="KW-1185">Reference proteome</keyword>
<dbReference type="Pfam" id="PF04127">
    <property type="entry name" value="DFP"/>
    <property type="match status" value="1"/>
</dbReference>
<dbReference type="AlphaFoldDB" id="A0A7W9SRU8"/>
<dbReference type="EMBL" id="JACHGW010000003">
    <property type="protein sequence ID" value="MBB6051687.1"/>
    <property type="molecule type" value="Genomic_DNA"/>
</dbReference>
<dbReference type="Gene3D" id="3.40.50.10300">
    <property type="entry name" value="CoaB-like"/>
    <property type="match status" value="1"/>
</dbReference>
<feature type="domain" description="DNA/pantothenate metabolism flavoprotein C-terminal" evidence="1">
    <location>
        <begin position="2"/>
        <end position="184"/>
    </location>
</feature>
<dbReference type="InterPro" id="IPR007085">
    <property type="entry name" value="DNA/pantothenate-metab_flavo_C"/>
</dbReference>
<dbReference type="GO" id="GO:0015937">
    <property type="term" value="P:coenzyme A biosynthetic process"/>
    <property type="evidence" value="ECO:0007669"/>
    <property type="project" value="UniProtKB-ARBA"/>
</dbReference>
<gene>
    <name evidence="2" type="ORF">HNQ39_003497</name>
</gene>
<dbReference type="GO" id="GO:0003824">
    <property type="term" value="F:catalytic activity"/>
    <property type="evidence" value="ECO:0007669"/>
    <property type="project" value="UniProtKB-ARBA"/>
</dbReference>
<dbReference type="Proteomes" id="UP000520814">
    <property type="component" value="Unassembled WGS sequence"/>
</dbReference>
<protein>
    <submittedName>
        <fullName evidence="2">Phosphopantothenoylcysteine synthetase/decarboxylase</fullName>
    </submittedName>
</protein>